<accession>A0A1Y1XGC0</accession>
<keyword evidence="3 5" id="KW-1133">Transmembrane helix</keyword>
<dbReference type="GO" id="GO:0016020">
    <property type="term" value="C:membrane"/>
    <property type="evidence" value="ECO:0007669"/>
    <property type="project" value="UniProtKB-SubCell"/>
</dbReference>
<evidence type="ECO:0000256" key="1">
    <source>
        <dbReference type="ARBA" id="ARBA00004141"/>
    </source>
</evidence>
<evidence type="ECO:0000256" key="5">
    <source>
        <dbReference type="SAM" id="Phobius"/>
    </source>
</evidence>
<evidence type="ECO:0000313" key="7">
    <source>
        <dbReference type="EMBL" id="ORX84795.1"/>
    </source>
</evidence>
<feature type="transmembrane region" description="Helical" evidence="5">
    <location>
        <begin position="637"/>
        <end position="656"/>
    </location>
</feature>
<gene>
    <name evidence="7" type="ORF">BCR32DRAFT_111293</name>
</gene>
<feature type="domain" description="G-protein coupled receptors family 3 profile" evidence="6">
    <location>
        <begin position="631"/>
        <end position="728"/>
    </location>
</feature>
<protein>
    <recommendedName>
        <fullName evidence="6">G-protein coupled receptors family 3 profile domain-containing protein</fullName>
    </recommendedName>
</protein>
<dbReference type="OrthoDB" id="5597995at2759"/>
<dbReference type="EMBL" id="MCFG01000045">
    <property type="protein sequence ID" value="ORX84795.1"/>
    <property type="molecule type" value="Genomic_DNA"/>
</dbReference>
<organism evidence="7 8">
    <name type="scientific">Anaeromyces robustus</name>
    <dbReference type="NCBI Taxonomy" id="1754192"/>
    <lineage>
        <taxon>Eukaryota</taxon>
        <taxon>Fungi</taxon>
        <taxon>Fungi incertae sedis</taxon>
        <taxon>Chytridiomycota</taxon>
        <taxon>Chytridiomycota incertae sedis</taxon>
        <taxon>Neocallimastigomycetes</taxon>
        <taxon>Neocallimastigales</taxon>
        <taxon>Neocallimastigaceae</taxon>
        <taxon>Anaeromyces</taxon>
    </lineage>
</organism>
<evidence type="ECO:0000313" key="8">
    <source>
        <dbReference type="Proteomes" id="UP000193944"/>
    </source>
</evidence>
<keyword evidence="4 5" id="KW-0472">Membrane</keyword>
<reference evidence="7 8" key="1">
    <citation type="submission" date="2016-08" db="EMBL/GenBank/DDBJ databases">
        <title>A Parts List for Fungal Cellulosomes Revealed by Comparative Genomics.</title>
        <authorList>
            <consortium name="DOE Joint Genome Institute"/>
            <person name="Haitjema C.H."/>
            <person name="Gilmore S.P."/>
            <person name="Henske J.K."/>
            <person name="Solomon K.V."/>
            <person name="De Groot R."/>
            <person name="Kuo A."/>
            <person name="Mondo S.J."/>
            <person name="Salamov A.A."/>
            <person name="Labutti K."/>
            <person name="Zhao Z."/>
            <person name="Chiniquy J."/>
            <person name="Barry K."/>
            <person name="Brewer H.M."/>
            <person name="Purvine S.O."/>
            <person name="Wright A.T."/>
            <person name="Boxma B."/>
            <person name="Van Alen T."/>
            <person name="Hackstein J.H."/>
            <person name="Baker S.E."/>
            <person name="Grigoriev I.V."/>
            <person name="O'Malley M.A."/>
        </authorList>
    </citation>
    <scope>NUCLEOTIDE SEQUENCE [LARGE SCALE GENOMIC DNA]</scope>
    <source>
        <strain evidence="7 8">S4</strain>
    </source>
</reference>
<evidence type="ECO:0000259" key="6">
    <source>
        <dbReference type="PROSITE" id="PS50259"/>
    </source>
</evidence>
<evidence type="ECO:0000256" key="4">
    <source>
        <dbReference type="ARBA" id="ARBA00023136"/>
    </source>
</evidence>
<feature type="transmembrane region" description="Helical" evidence="5">
    <location>
        <begin position="705"/>
        <end position="723"/>
    </location>
</feature>
<keyword evidence="8" id="KW-1185">Reference proteome</keyword>
<name>A0A1Y1XGC0_9FUNG</name>
<feature type="transmembrane region" description="Helical" evidence="5">
    <location>
        <begin position="665"/>
        <end position="685"/>
    </location>
</feature>
<dbReference type="AlphaFoldDB" id="A0A1Y1XGC0"/>
<dbReference type="SUPFAM" id="SSF51126">
    <property type="entry name" value="Pectin lyase-like"/>
    <property type="match status" value="1"/>
</dbReference>
<proteinExistence type="predicted"/>
<dbReference type="Proteomes" id="UP000193944">
    <property type="component" value="Unassembled WGS sequence"/>
</dbReference>
<evidence type="ECO:0000256" key="2">
    <source>
        <dbReference type="ARBA" id="ARBA00022692"/>
    </source>
</evidence>
<comment type="caution">
    <text evidence="7">The sequence shown here is derived from an EMBL/GenBank/DDBJ whole genome shotgun (WGS) entry which is preliminary data.</text>
</comment>
<dbReference type="GO" id="GO:0004930">
    <property type="term" value="F:G protein-coupled receptor activity"/>
    <property type="evidence" value="ECO:0007669"/>
    <property type="project" value="InterPro"/>
</dbReference>
<dbReference type="Pfam" id="PF00003">
    <property type="entry name" value="7tm_3"/>
    <property type="match status" value="1"/>
</dbReference>
<reference evidence="7 8" key="2">
    <citation type="submission" date="2016-08" db="EMBL/GenBank/DDBJ databases">
        <title>Pervasive Adenine N6-methylation of Active Genes in Fungi.</title>
        <authorList>
            <consortium name="DOE Joint Genome Institute"/>
            <person name="Mondo S.J."/>
            <person name="Dannebaum R.O."/>
            <person name="Kuo R.C."/>
            <person name="Labutti K."/>
            <person name="Haridas S."/>
            <person name="Kuo A."/>
            <person name="Salamov A."/>
            <person name="Ahrendt S.R."/>
            <person name="Lipzen A."/>
            <person name="Sullivan W."/>
            <person name="Andreopoulos W.B."/>
            <person name="Clum A."/>
            <person name="Lindquist E."/>
            <person name="Daum C."/>
            <person name="Ramamoorthy G.K."/>
            <person name="Gryganskyi A."/>
            <person name="Culley D."/>
            <person name="Magnuson J.K."/>
            <person name="James T.Y."/>
            <person name="O'Malley M.A."/>
            <person name="Stajich J.E."/>
            <person name="Spatafora J.W."/>
            <person name="Visel A."/>
            <person name="Grigoriev I.V."/>
        </authorList>
    </citation>
    <scope>NUCLEOTIDE SEQUENCE [LARGE SCALE GENOMIC DNA]</scope>
    <source>
        <strain evidence="7 8">S4</strain>
    </source>
</reference>
<dbReference type="InterPro" id="IPR017978">
    <property type="entry name" value="GPCR_3_C"/>
</dbReference>
<dbReference type="InterPro" id="IPR011050">
    <property type="entry name" value="Pectin_lyase_fold/virulence"/>
</dbReference>
<sequence>MYRDNMFYAENVRIRNSTTLNYGGVFSISNADWEYKTTLKNITITDINRTISSNDSGVLISSFNYGKIIIDGFYASNIRCAINVACGLFLLYSGTEIDINNVVINDINASGSGGLFIHYYGQPERYNVNTIKNCQLLNTTFNVLKNGCLFIYSDDNNYSISNVTIDNCSSPKSGLMYTYGSGQITIDDMKVKNVRIDDLDSLFLSAINFQYHINNFTLEDSSFSNGIIFAQGVNEIVITNSSFSNITNCGLSVSCNNENRRNLDDLKNLVFANFFFPLSNLTLDHVNIDNFNGYTGIISNTNSFITCDNVSVKNSNFKNSFIKVAPNNHENDSTVKINNLIFENNFSYNGVFLNILSNDVNPIENKIIIKNSIFRNNVALNNGGVVYSASADITNYIQFLKCTFNNNTAVNGNICYSRNVQSEPYFSNKKTLIQNEMNIFATNPSTIKLSNNLNNTLSTIEINSGDELPIDMIFNLYDDYGTLIDIGSDFGNIEADDLVFFKLQINDTFNAKIIGQTTNFCFDKNCELPDFKIIGNPGSYQVLFIINIFGKFIPFENNTYYIDVNILPCNETEYIYQNKDDSFIKSCYSPTCEPSCNSGICVNQNVCDCSNTRFIGKNCNERVILKRNHKFDVTVRIISFILIGLSLISIFGIYIFRDDTIIKGAGIYILIIILIGTIMNYSYAIILTKEKTHERCLLLNFLRDIGFSFIFGSFFAKTLRIYYAKNYK</sequence>
<evidence type="ECO:0000256" key="3">
    <source>
        <dbReference type="ARBA" id="ARBA00022989"/>
    </source>
</evidence>
<comment type="subcellular location">
    <subcellularLocation>
        <location evidence="1">Membrane</location>
        <topology evidence="1">Multi-pass membrane protein</topology>
    </subcellularLocation>
</comment>
<dbReference type="PROSITE" id="PS50259">
    <property type="entry name" value="G_PROTEIN_RECEP_F3_4"/>
    <property type="match status" value="1"/>
</dbReference>
<keyword evidence="2 5" id="KW-0812">Transmembrane</keyword>